<evidence type="ECO:0000313" key="1">
    <source>
        <dbReference type="EMBL" id="TMW93589.1"/>
    </source>
</evidence>
<organism evidence="1">
    <name type="scientific">Solanum chilense</name>
    <name type="common">Tomato</name>
    <name type="synonym">Lycopersicon chilense</name>
    <dbReference type="NCBI Taxonomy" id="4083"/>
    <lineage>
        <taxon>Eukaryota</taxon>
        <taxon>Viridiplantae</taxon>
        <taxon>Streptophyta</taxon>
        <taxon>Embryophyta</taxon>
        <taxon>Tracheophyta</taxon>
        <taxon>Spermatophyta</taxon>
        <taxon>Magnoliopsida</taxon>
        <taxon>eudicotyledons</taxon>
        <taxon>Gunneridae</taxon>
        <taxon>Pentapetalae</taxon>
        <taxon>asterids</taxon>
        <taxon>lamiids</taxon>
        <taxon>Solanales</taxon>
        <taxon>Solanaceae</taxon>
        <taxon>Solanoideae</taxon>
        <taxon>Solaneae</taxon>
        <taxon>Solanum</taxon>
        <taxon>Solanum subgen. Lycopersicon</taxon>
    </lineage>
</organism>
<gene>
    <name evidence="1" type="ORF">EJD97_011412</name>
</gene>
<accession>A0A6N2BLL5</accession>
<name>A0A6N2BLL5_SOLCI</name>
<proteinExistence type="predicted"/>
<sequence length="170" mass="20051">MALGGNSRPPSTHTPTKASAQWKDPLNVGKYDELHRLIIIPDGMGFYPSIQPMKAMVESMCPCYGEPWRYWNDVTWNDGFKKLIDLDMKCTWSLEHEPKLRETFFRKCSLRLNLLWYARKQDTRPSWIHEDILKTLNEYWASPMFKKNTVKKETQTSVLPRSPHPSYKEE</sequence>
<reference evidence="1" key="1">
    <citation type="submission" date="2019-05" db="EMBL/GenBank/DDBJ databases">
        <title>The de novo reference genome and transcriptome assemblies of the wild tomato species Solanum chilense.</title>
        <authorList>
            <person name="Stam R."/>
            <person name="Nosenko T."/>
            <person name="Hoerger A.C."/>
            <person name="Stephan W."/>
            <person name="Seidel M.A."/>
            <person name="Kuhn J.M.M."/>
            <person name="Haberer G."/>
            <person name="Tellier A."/>
        </authorList>
    </citation>
    <scope>NUCLEOTIDE SEQUENCE</scope>
    <source>
        <tissue evidence="1">Mature leaves</tissue>
    </source>
</reference>
<protein>
    <submittedName>
        <fullName evidence="1">Uncharacterized protein</fullName>
    </submittedName>
</protein>
<dbReference type="AlphaFoldDB" id="A0A6N2BLL5"/>
<dbReference type="EMBL" id="RXGB01002906">
    <property type="protein sequence ID" value="TMW93589.1"/>
    <property type="molecule type" value="Genomic_DNA"/>
</dbReference>
<comment type="caution">
    <text evidence="1">The sequence shown here is derived from an EMBL/GenBank/DDBJ whole genome shotgun (WGS) entry which is preliminary data.</text>
</comment>